<sequence length="366" mass="39686">MTDAEWRPISINYTAGGMSTIYGVTLHIMAGTLTGTDSWFRNPRAQASSHFGTGRQGALLQWVDTRDKAWAQAGGNPNWISIENEGNGGDTLTDTQLDRCAEVLAWAHKTHGVPLQIATSPSGRGLGHHAMGGQAWGGHLACPGSRVIAQKREIINRAKRLVVGTPSKVDDAPLSWPGRLLKYVKSQPMMSGRDVRVWQAALTTNGFATDVDGAFGPQTAERTRAFQRKNGLAIDGIVGPQTWAAGVRAARPKESKPAPEPEPEEDTIKIVLVDGVPQWPGRTLRVTSPMMRGADVRLWQEKLAKRGWNIGVDGIYGPRSLAVCRGYQRATGLKATGQVDRATWDMTWSWRPPAAEQSEPDPASAT</sequence>
<organism evidence="2 3">
    <name type="scientific">Microtetraspora malaysiensis</name>
    <dbReference type="NCBI Taxonomy" id="161358"/>
    <lineage>
        <taxon>Bacteria</taxon>
        <taxon>Bacillati</taxon>
        <taxon>Actinomycetota</taxon>
        <taxon>Actinomycetes</taxon>
        <taxon>Streptosporangiales</taxon>
        <taxon>Streptosporangiaceae</taxon>
        <taxon>Microtetraspora</taxon>
    </lineage>
</organism>
<dbReference type="RefSeq" id="WP_387417886.1">
    <property type="nucleotide sequence ID" value="NZ_JBIASD010000052.1"/>
</dbReference>
<dbReference type="Gene3D" id="3.40.80.10">
    <property type="entry name" value="Peptidoglycan recognition protein-like"/>
    <property type="match status" value="1"/>
</dbReference>
<dbReference type="InterPro" id="IPR036366">
    <property type="entry name" value="PGBDSf"/>
</dbReference>
<feature type="domain" description="N-acetylmuramoyl-L-alanine amidase" evidence="1">
    <location>
        <begin position="10"/>
        <end position="144"/>
    </location>
</feature>
<dbReference type="Proteomes" id="UP001602013">
    <property type="component" value="Unassembled WGS sequence"/>
</dbReference>
<dbReference type="SMART" id="SM00644">
    <property type="entry name" value="Ami_2"/>
    <property type="match status" value="1"/>
</dbReference>
<reference evidence="2 3" key="1">
    <citation type="submission" date="2024-10" db="EMBL/GenBank/DDBJ databases">
        <title>The Natural Products Discovery Center: Release of the First 8490 Sequenced Strains for Exploring Actinobacteria Biosynthetic Diversity.</title>
        <authorList>
            <person name="Kalkreuter E."/>
            <person name="Kautsar S.A."/>
            <person name="Yang D."/>
            <person name="Bader C.D."/>
            <person name="Teijaro C.N."/>
            <person name="Fluegel L."/>
            <person name="Davis C.M."/>
            <person name="Simpson J.R."/>
            <person name="Lauterbach L."/>
            <person name="Steele A.D."/>
            <person name="Gui C."/>
            <person name="Meng S."/>
            <person name="Li G."/>
            <person name="Viehrig K."/>
            <person name="Ye F."/>
            <person name="Su P."/>
            <person name="Kiefer A.F."/>
            <person name="Nichols A."/>
            <person name="Cepeda A.J."/>
            <person name="Yan W."/>
            <person name="Fan B."/>
            <person name="Jiang Y."/>
            <person name="Adhikari A."/>
            <person name="Zheng C.-J."/>
            <person name="Schuster L."/>
            <person name="Cowan T.M."/>
            <person name="Smanski M.J."/>
            <person name="Chevrette M.G."/>
            <person name="De Carvalho L.P.S."/>
            <person name="Shen B."/>
        </authorList>
    </citation>
    <scope>NUCLEOTIDE SEQUENCE [LARGE SCALE GENOMIC DNA]</scope>
    <source>
        <strain evidence="2 3">NPDC002173</strain>
    </source>
</reference>
<evidence type="ECO:0000313" key="2">
    <source>
        <dbReference type="EMBL" id="MFF3671675.1"/>
    </source>
</evidence>
<keyword evidence="3" id="KW-1185">Reference proteome</keyword>
<dbReference type="InterPro" id="IPR002502">
    <property type="entry name" value="Amidase_domain"/>
</dbReference>
<dbReference type="SUPFAM" id="SSF47090">
    <property type="entry name" value="PGBD-like"/>
    <property type="match status" value="2"/>
</dbReference>
<name>A0ABW6T314_9ACTN</name>
<comment type="caution">
    <text evidence="2">The sequence shown here is derived from an EMBL/GenBank/DDBJ whole genome shotgun (WGS) entry which is preliminary data.</text>
</comment>
<dbReference type="Pfam" id="PF01510">
    <property type="entry name" value="Amidase_2"/>
    <property type="match status" value="1"/>
</dbReference>
<dbReference type="SUPFAM" id="SSF55846">
    <property type="entry name" value="N-acetylmuramoyl-L-alanine amidase-like"/>
    <property type="match status" value="1"/>
</dbReference>
<dbReference type="InterPro" id="IPR002477">
    <property type="entry name" value="Peptidoglycan-bd-like"/>
</dbReference>
<dbReference type="CDD" id="cd06583">
    <property type="entry name" value="PGRP"/>
    <property type="match status" value="1"/>
</dbReference>
<evidence type="ECO:0000259" key="1">
    <source>
        <dbReference type="SMART" id="SM00644"/>
    </source>
</evidence>
<dbReference type="InterPro" id="IPR036365">
    <property type="entry name" value="PGBD-like_sf"/>
</dbReference>
<dbReference type="EMBL" id="JBIASD010000052">
    <property type="protein sequence ID" value="MFF3671675.1"/>
    <property type="molecule type" value="Genomic_DNA"/>
</dbReference>
<dbReference type="Pfam" id="PF01471">
    <property type="entry name" value="PG_binding_1"/>
    <property type="match status" value="2"/>
</dbReference>
<protein>
    <submittedName>
        <fullName evidence="2">N-acetylmuramoyl-L-alanine amidase</fullName>
    </submittedName>
</protein>
<gene>
    <name evidence="2" type="ORF">ACFYXI_39440</name>
</gene>
<dbReference type="InterPro" id="IPR036505">
    <property type="entry name" value="Amidase/PGRP_sf"/>
</dbReference>
<dbReference type="Gene3D" id="1.10.101.10">
    <property type="entry name" value="PGBD-like superfamily/PGBD"/>
    <property type="match status" value="2"/>
</dbReference>
<proteinExistence type="predicted"/>
<evidence type="ECO:0000313" key="3">
    <source>
        <dbReference type="Proteomes" id="UP001602013"/>
    </source>
</evidence>
<accession>A0ABW6T314</accession>